<evidence type="ECO:0000313" key="2">
    <source>
        <dbReference type="Proteomes" id="UP001189429"/>
    </source>
</evidence>
<dbReference type="Proteomes" id="UP001189429">
    <property type="component" value="Unassembled WGS sequence"/>
</dbReference>
<proteinExistence type="predicted"/>
<name>A0ABN9V4D9_9DINO</name>
<keyword evidence="2" id="KW-1185">Reference proteome</keyword>
<accession>A0ABN9V4D9</accession>
<evidence type="ECO:0000313" key="1">
    <source>
        <dbReference type="EMBL" id="CAK0867684.1"/>
    </source>
</evidence>
<organism evidence="1 2">
    <name type="scientific">Prorocentrum cordatum</name>
    <dbReference type="NCBI Taxonomy" id="2364126"/>
    <lineage>
        <taxon>Eukaryota</taxon>
        <taxon>Sar</taxon>
        <taxon>Alveolata</taxon>
        <taxon>Dinophyceae</taxon>
        <taxon>Prorocentrales</taxon>
        <taxon>Prorocentraceae</taxon>
        <taxon>Prorocentrum</taxon>
    </lineage>
</organism>
<gene>
    <name evidence="1" type="ORF">PCOR1329_LOCUS54560</name>
</gene>
<protein>
    <recommendedName>
        <fullName evidence="3">Subtilisin</fullName>
    </recommendedName>
</protein>
<comment type="caution">
    <text evidence="1">The sequence shown here is derived from an EMBL/GenBank/DDBJ whole genome shotgun (WGS) entry which is preliminary data.</text>
</comment>
<sequence length="200" mass="21362">MSSVCAPSNTGLFFGNHRSMPRMHSRCMLRALMSFWPSTRGLRKREANGFEVPASLSTTLGLNSGFCVISSCVEAKSSSEKHVTASGTSSWSKNCSVGHHGYVPSLKPPWKAMTKSGGEYSLLLRNSSYAPLKLKQMAIRGFGRRSSAWNLCASESGVADAPLSGPIVIIISIVPARSECMIDCSNSINSPSHGASAPMM</sequence>
<reference evidence="1" key="1">
    <citation type="submission" date="2023-10" db="EMBL/GenBank/DDBJ databases">
        <authorList>
            <person name="Chen Y."/>
            <person name="Shah S."/>
            <person name="Dougan E. K."/>
            <person name="Thang M."/>
            <person name="Chan C."/>
        </authorList>
    </citation>
    <scope>NUCLEOTIDE SEQUENCE [LARGE SCALE GENOMIC DNA]</scope>
</reference>
<dbReference type="EMBL" id="CAUYUJ010016670">
    <property type="protein sequence ID" value="CAK0867684.1"/>
    <property type="molecule type" value="Genomic_DNA"/>
</dbReference>
<evidence type="ECO:0008006" key="3">
    <source>
        <dbReference type="Google" id="ProtNLM"/>
    </source>
</evidence>